<evidence type="ECO:0000256" key="1">
    <source>
        <dbReference type="ARBA" id="ARBA00022741"/>
    </source>
</evidence>
<protein>
    <submittedName>
        <fullName evidence="7">Sigma-54 dependent transcriptional regulator</fullName>
    </submittedName>
</protein>
<evidence type="ECO:0000313" key="8">
    <source>
        <dbReference type="Proteomes" id="UP001339167"/>
    </source>
</evidence>
<dbReference type="Proteomes" id="UP001339167">
    <property type="component" value="Unassembled WGS sequence"/>
</dbReference>
<comment type="caution">
    <text evidence="7">The sequence shown here is derived from an EMBL/GenBank/DDBJ whole genome shotgun (WGS) entry which is preliminary data.</text>
</comment>
<dbReference type="InterPro" id="IPR027417">
    <property type="entry name" value="P-loop_NTPase"/>
</dbReference>
<dbReference type="Gene3D" id="1.10.8.60">
    <property type="match status" value="1"/>
</dbReference>
<dbReference type="CDD" id="cd00009">
    <property type="entry name" value="AAA"/>
    <property type="match status" value="1"/>
</dbReference>
<proteinExistence type="predicted"/>
<keyword evidence="2" id="KW-0067">ATP-binding</keyword>
<dbReference type="Gene3D" id="1.10.10.60">
    <property type="entry name" value="Homeodomain-like"/>
    <property type="match status" value="1"/>
</dbReference>
<dbReference type="Gene3D" id="3.40.50.300">
    <property type="entry name" value="P-loop containing nucleotide triphosphate hydrolases"/>
    <property type="match status" value="1"/>
</dbReference>
<evidence type="ECO:0000256" key="5">
    <source>
        <dbReference type="ARBA" id="ARBA00023163"/>
    </source>
</evidence>
<name>A0ABU7JAX4_9GAMM</name>
<dbReference type="InterPro" id="IPR009057">
    <property type="entry name" value="Homeodomain-like_sf"/>
</dbReference>
<keyword evidence="8" id="KW-1185">Reference proteome</keyword>
<sequence>MSRPRLFIHVRDPKLADELERSAIIRQFIIVKSGDDSTWSEQLQQQDCELALIETDQHHDADHQALLDSKILTEIDFIFISSGTPNDRLDQLMRKGAGYHFRAPLDVASLLDTLHDFYQQLSTKRTDVSATCSELDQFGLLVGSSKPMLKLYRTIRKVAVTDANVLIVGESGAGKELVANTLHLASMRADKPFVAINCGALSPELIDSELFGHNKGAFTGAHRDHQGVFAQAKGGTLFLDEITEMPIEHQVKLLRVLENGEYRPVGSDKVFSAQVRIAAATNRDPMLAIADGMLREDLYFRLAQFPIHVPPLRERDQDVLGLAQHFLAYRNVQEQQTKQFSAETQCLIASHSWAGNVRELKHAVERAYILADNIIEPNHLLLDECMPGQNDCELESGSVPVGVRLDEVEKAVILRTLAQNGGNKTDTAQQLGVSVKTLYNKLEKYQFD</sequence>
<reference evidence="7 8" key="1">
    <citation type="submission" date="2023-06" db="EMBL/GenBank/DDBJ databases">
        <title>Alkalimonas sp., MEB004 an alkaliphilic bacterium isolated from Lonar Lake, India.</title>
        <authorList>
            <person name="Joshi A."/>
            <person name="Thite S."/>
        </authorList>
    </citation>
    <scope>NUCLEOTIDE SEQUENCE [LARGE SCALE GENOMIC DNA]</scope>
    <source>
        <strain evidence="7 8">MEB004</strain>
    </source>
</reference>
<dbReference type="SUPFAM" id="SSF52540">
    <property type="entry name" value="P-loop containing nucleoside triphosphate hydrolases"/>
    <property type="match status" value="1"/>
</dbReference>
<evidence type="ECO:0000313" key="7">
    <source>
        <dbReference type="EMBL" id="MEE2022809.1"/>
    </source>
</evidence>
<organism evidence="7 8">
    <name type="scientific">Alkalimonas mucilaginosa</name>
    <dbReference type="NCBI Taxonomy" id="3057676"/>
    <lineage>
        <taxon>Bacteria</taxon>
        <taxon>Pseudomonadati</taxon>
        <taxon>Pseudomonadota</taxon>
        <taxon>Gammaproteobacteria</taxon>
        <taxon>Alkalimonas</taxon>
    </lineage>
</organism>
<dbReference type="PROSITE" id="PS50045">
    <property type="entry name" value="SIGMA54_INTERACT_4"/>
    <property type="match status" value="1"/>
</dbReference>
<dbReference type="InterPro" id="IPR003593">
    <property type="entry name" value="AAA+_ATPase"/>
</dbReference>
<dbReference type="InterPro" id="IPR025662">
    <property type="entry name" value="Sigma_54_int_dom_ATP-bd_1"/>
</dbReference>
<dbReference type="Pfam" id="PF02954">
    <property type="entry name" value="HTH_8"/>
    <property type="match status" value="1"/>
</dbReference>
<accession>A0ABU7JAX4</accession>
<dbReference type="InterPro" id="IPR002197">
    <property type="entry name" value="HTH_Fis"/>
</dbReference>
<dbReference type="PROSITE" id="PS00675">
    <property type="entry name" value="SIGMA54_INTERACT_1"/>
    <property type="match status" value="1"/>
</dbReference>
<dbReference type="InterPro" id="IPR058031">
    <property type="entry name" value="AAA_lid_NorR"/>
</dbReference>
<keyword evidence="1" id="KW-0547">Nucleotide-binding</keyword>
<dbReference type="PANTHER" id="PTHR32071:SF117">
    <property type="entry name" value="PTS-DEPENDENT DIHYDROXYACETONE KINASE OPERON REGULATORY PROTEIN-RELATED"/>
    <property type="match status" value="1"/>
</dbReference>
<feature type="domain" description="Sigma-54 factor interaction" evidence="6">
    <location>
        <begin position="141"/>
        <end position="369"/>
    </location>
</feature>
<dbReference type="Pfam" id="PF25601">
    <property type="entry name" value="AAA_lid_14"/>
    <property type="match status" value="1"/>
</dbReference>
<keyword evidence="3" id="KW-0805">Transcription regulation</keyword>
<evidence type="ECO:0000256" key="4">
    <source>
        <dbReference type="ARBA" id="ARBA00023125"/>
    </source>
</evidence>
<dbReference type="PRINTS" id="PR01590">
    <property type="entry name" value="HTHFIS"/>
</dbReference>
<evidence type="ECO:0000259" key="6">
    <source>
        <dbReference type="PROSITE" id="PS50045"/>
    </source>
</evidence>
<evidence type="ECO:0000256" key="3">
    <source>
        <dbReference type="ARBA" id="ARBA00023015"/>
    </source>
</evidence>
<dbReference type="SUPFAM" id="SSF46689">
    <property type="entry name" value="Homeodomain-like"/>
    <property type="match status" value="1"/>
</dbReference>
<keyword evidence="4" id="KW-0238">DNA-binding</keyword>
<dbReference type="EMBL" id="JAUGZK010000001">
    <property type="protein sequence ID" value="MEE2022809.1"/>
    <property type="molecule type" value="Genomic_DNA"/>
</dbReference>
<dbReference type="RefSeq" id="WP_330086170.1">
    <property type="nucleotide sequence ID" value="NZ_JAUGZK010000001.1"/>
</dbReference>
<gene>
    <name evidence="7" type="ORF">QWF21_01015</name>
</gene>
<keyword evidence="5" id="KW-0804">Transcription</keyword>
<dbReference type="PANTHER" id="PTHR32071">
    <property type="entry name" value="TRANSCRIPTIONAL REGULATORY PROTEIN"/>
    <property type="match status" value="1"/>
</dbReference>
<dbReference type="Pfam" id="PF00158">
    <property type="entry name" value="Sigma54_activat"/>
    <property type="match status" value="1"/>
</dbReference>
<dbReference type="InterPro" id="IPR002078">
    <property type="entry name" value="Sigma_54_int"/>
</dbReference>
<dbReference type="SMART" id="SM00382">
    <property type="entry name" value="AAA"/>
    <property type="match status" value="1"/>
</dbReference>
<evidence type="ECO:0000256" key="2">
    <source>
        <dbReference type="ARBA" id="ARBA00022840"/>
    </source>
</evidence>